<reference evidence="1 2" key="1">
    <citation type="submission" date="2017-01" db="EMBL/GenBank/DDBJ databases">
        <authorList>
            <person name="Mah S.A."/>
            <person name="Swanson W.J."/>
            <person name="Moy G.W."/>
            <person name="Vacquier V.D."/>
        </authorList>
    </citation>
    <scope>NUCLEOTIDE SEQUENCE [LARGE SCALE GENOMIC DNA]</scope>
    <source>
        <strain evidence="1 2">CPCC 203464</strain>
    </source>
</reference>
<evidence type="ECO:0000313" key="1">
    <source>
        <dbReference type="EMBL" id="SIS18561.1"/>
    </source>
</evidence>
<organism evidence="1 2">
    <name type="scientific">Williamsia sterculiae</name>
    <dbReference type="NCBI Taxonomy" id="1344003"/>
    <lineage>
        <taxon>Bacteria</taxon>
        <taxon>Bacillati</taxon>
        <taxon>Actinomycetota</taxon>
        <taxon>Actinomycetes</taxon>
        <taxon>Mycobacteriales</taxon>
        <taxon>Nocardiaceae</taxon>
        <taxon>Williamsia</taxon>
    </lineage>
</organism>
<proteinExistence type="predicted"/>
<keyword evidence="2" id="KW-1185">Reference proteome</keyword>
<dbReference type="EMBL" id="FTNT01000011">
    <property type="protein sequence ID" value="SIS18561.1"/>
    <property type="molecule type" value="Genomic_DNA"/>
</dbReference>
<protein>
    <submittedName>
        <fullName evidence="1">Uncharacterized protein</fullName>
    </submittedName>
</protein>
<dbReference type="Proteomes" id="UP000186218">
    <property type="component" value="Unassembled WGS sequence"/>
</dbReference>
<dbReference type="AlphaFoldDB" id="A0A1N7H159"/>
<evidence type="ECO:0000313" key="2">
    <source>
        <dbReference type="Proteomes" id="UP000186218"/>
    </source>
</evidence>
<dbReference type="RefSeq" id="WP_076481814.1">
    <property type="nucleotide sequence ID" value="NZ_FTNT01000011.1"/>
</dbReference>
<sequence length="60" mass="6654">MGDYQNNPGQQVVWDDDDSKLVISDNGSRADYYEGATHSYSTYNKDGDVTTLGVGETHEH</sequence>
<name>A0A1N7H159_9NOCA</name>
<gene>
    <name evidence="1" type="ORF">SAMN05445060_3351</name>
</gene>
<accession>A0A1N7H159</accession>